<evidence type="ECO:0000313" key="1">
    <source>
        <dbReference type="EMBL" id="SFN70522.1"/>
    </source>
</evidence>
<dbReference type="Proteomes" id="UP000183083">
    <property type="component" value="Unassembled WGS sequence"/>
</dbReference>
<protein>
    <submittedName>
        <fullName evidence="1">Uncharacterized protein</fullName>
    </submittedName>
</protein>
<comment type="caution">
    <text evidence="1">The sequence shown here is derived from an EMBL/GenBank/DDBJ whole genome shotgun (WGS) entry which is preliminary data.</text>
</comment>
<dbReference type="EMBL" id="FOVV01000002">
    <property type="protein sequence ID" value="SFN70522.1"/>
    <property type="molecule type" value="Genomic_DNA"/>
</dbReference>
<organism evidence="1 2">
    <name type="scientific">Pseudomonas syringae</name>
    <dbReference type="NCBI Taxonomy" id="317"/>
    <lineage>
        <taxon>Bacteria</taxon>
        <taxon>Pseudomonadati</taxon>
        <taxon>Pseudomonadota</taxon>
        <taxon>Gammaproteobacteria</taxon>
        <taxon>Pseudomonadales</taxon>
        <taxon>Pseudomonadaceae</taxon>
        <taxon>Pseudomonas</taxon>
    </lineage>
</organism>
<dbReference type="AlphaFoldDB" id="A0AB38BP76"/>
<name>A0AB38BP76_PSESX</name>
<evidence type="ECO:0000313" key="2">
    <source>
        <dbReference type="Proteomes" id="UP000183083"/>
    </source>
</evidence>
<reference evidence="1 2" key="1">
    <citation type="submission" date="2016-10" db="EMBL/GenBank/DDBJ databases">
        <authorList>
            <person name="Varghese N."/>
            <person name="Submissions S."/>
        </authorList>
    </citation>
    <scope>NUCLEOTIDE SEQUENCE [LARGE SCALE GENOMIC DNA]</scope>
    <source>
        <strain evidence="1 2">BS0292</strain>
    </source>
</reference>
<proteinExistence type="predicted"/>
<gene>
    <name evidence="1" type="ORF">SAMN05444065_102395</name>
</gene>
<sequence length="60" mass="6972">MKHAQGGIRVVTKQEGQKQESPHEAGFLLIHSYQKKTVNRYLVVHSHLNWTLMSLFIKDL</sequence>
<accession>A0AB38BP76</accession>